<evidence type="ECO:0000313" key="5">
    <source>
        <dbReference type="Proteomes" id="UP000029721"/>
    </source>
</evidence>
<evidence type="ECO:0008006" key="6">
    <source>
        <dbReference type="Google" id="ProtNLM"/>
    </source>
</evidence>
<proteinExistence type="predicted"/>
<dbReference type="InterPro" id="IPR006528">
    <property type="entry name" value="Phage_head_morphogenesis_dom"/>
</dbReference>
<accession>A0ABR4WSE7</accession>
<dbReference type="Pfam" id="PF18810">
    <property type="entry name" value="PBECR2"/>
    <property type="match status" value="1"/>
</dbReference>
<dbReference type="Proteomes" id="UP000029721">
    <property type="component" value="Unassembled WGS sequence"/>
</dbReference>
<organism evidence="4 5">
    <name type="scientific">Halomonas salina</name>
    <dbReference type="NCBI Taxonomy" id="42565"/>
    <lineage>
        <taxon>Bacteria</taxon>
        <taxon>Pseudomonadati</taxon>
        <taxon>Pseudomonadota</taxon>
        <taxon>Gammaproteobacteria</taxon>
        <taxon>Oceanospirillales</taxon>
        <taxon>Halomonadaceae</taxon>
        <taxon>Halomonas</taxon>
    </lineage>
</organism>
<evidence type="ECO:0000256" key="1">
    <source>
        <dbReference type="SAM" id="MobiDB-lite"/>
    </source>
</evidence>
<dbReference type="EMBL" id="JOKD01000033">
    <property type="protein sequence ID" value="KGE77658.1"/>
    <property type="molecule type" value="Genomic_DNA"/>
</dbReference>
<comment type="caution">
    <text evidence="4">The sequence shown here is derived from an EMBL/GenBank/DDBJ whole genome shotgun (WGS) entry which is preliminary data.</text>
</comment>
<gene>
    <name evidence="4" type="ORF">FP66_08500</name>
</gene>
<dbReference type="InterPro" id="IPR041110">
    <property type="entry name" value="PBECR2"/>
</dbReference>
<feature type="region of interest" description="Disordered" evidence="1">
    <location>
        <begin position="217"/>
        <end position="259"/>
    </location>
</feature>
<dbReference type="Pfam" id="PF04233">
    <property type="entry name" value="Phage_Mu_F"/>
    <property type="match status" value="1"/>
</dbReference>
<protein>
    <recommendedName>
        <fullName evidence="6">Phage Mu protein F like protein</fullName>
    </recommendedName>
</protein>
<dbReference type="RefSeq" id="WP_035597021.1">
    <property type="nucleotide sequence ID" value="NZ_JOKD01000033.1"/>
</dbReference>
<feature type="domain" description="Phage head morphogenesis" evidence="2">
    <location>
        <begin position="54"/>
        <end position="169"/>
    </location>
</feature>
<reference evidence="4 5" key="1">
    <citation type="submission" date="2014-06" db="EMBL/GenBank/DDBJ databases">
        <title>Draft genome sequence of an extremely salt tolerant bacteria Halomonas salina/CIFRI 1.</title>
        <authorList>
            <person name="Behera B.D."/>
            <person name="Meena D.K."/>
            <person name="Das P."/>
            <person name="Maharana J."/>
            <person name="Paria P."/>
            <person name="Sharma A.P."/>
            <person name="Shamsudheen K.V."/>
            <person name="Rijit J."/>
            <person name="Dixit V."/>
            <person name="Verma A."/>
            <person name="Scaria V."/>
            <person name="Sivasubbu S."/>
        </authorList>
    </citation>
    <scope>NUCLEOTIDE SEQUENCE [LARGE SCALE GENOMIC DNA]</scope>
    <source>
        <strain evidence="4 5">CIFRI 1</strain>
    </source>
</reference>
<sequence length="410" mass="46600">MAVRYGNLPFREQLDYLREQVAMPTRTWTDVYGAEHDQAFMVAGASRHALVEDFQRSIQKRIAEGGTIADFRRDFDDIVQRHGWSYRGSRGWRSRLIFETNLMQSYHAGREAQMADPELRRLRPYGLYRHGGSDDPRPEHLANDGKVVPLDDPWWDTWTPKNGWGCSCKKYMISREQAEREGYTVQERGPEIDWQERTIGENGPSPRTVRVPKGIDPGFEHRPGSGRGNALSPSPLGEPVGRATRGLPERRAGDSMPDYRAGETALPEAGQDDEAYVDAFLRAFGARRGGDAVRFEDAVGEPLAISEALFADGRGGWRLPLEEGPQVTLLAEALRAPDEIWSLLDLGDDGEQRPRLRRRYLARLVLAGGEEGLMLVEWGRDGWSGQRLRDLDELEVWRQGVRLYRREEED</sequence>
<feature type="domain" description="Phage-Barnase-EndoU-ColicinE5/D-RelE like nuclease 2" evidence="3">
    <location>
        <begin position="279"/>
        <end position="405"/>
    </location>
</feature>
<evidence type="ECO:0000313" key="4">
    <source>
        <dbReference type="EMBL" id="KGE77658.1"/>
    </source>
</evidence>
<evidence type="ECO:0000259" key="3">
    <source>
        <dbReference type="Pfam" id="PF18810"/>
    </source>
</evidence>
<name>A0ABR4WSE7_9GAMM</name>
<keyword evidence="5" id="KW-1185">Reference proteome</keyword>
<evidence type="ECO:0000259" key="2">
    <source>
        <dbReference type="Pfam" id="PF04233"/>
    </source>
</evidence>